<keyword evidence="1" id="KW-0472">Membrane</keyword>
<proteinExistence type="predicted"/>
<dbReference type="EMBL" id="JAUOEK010000060">
    <property type="protein sequence ID" value="MDO5969025.1"/>
    <property type="molecule type" value="Genomic_DNA"/>
</dbReference>
<evidence type="ECO:0000256" key="1">
    <source>
        <dbReference type="SAM" id="Phobius"/>
    </source>
</evidence>
<sequence>MKWYLDVIIKNYATFSGRARRKEFWMFVLFNFLILFALTFLIDFIDDLIGGNEVLTFVIFIYLLGMIIPTLGVISRRLHDTGKSGTYFLVYFIPFIGGIWLLILLTSEGDRGFNKYGPDPKANNNFDEIDDIGKPLSEN</sequence>
<feature type="transmembrane region" description="Helical" evidence="1">
    <location>
        <begin position="24"/>
        <end position="42"/>
    </location>
</feature>
<feature type="transmembrane region" description="Helical" evidence="1">
    <location>
        <begin position="86"/>
        <end position="105"/>
    </location>
</feature>
<dbReference type="Proteomes" id="UP001176883">
    <property type="component" value="Unassembled WGS sequence"/>
</dbReference>
<dbReference type="InterPro" id="IPR008523">
    <property type="entry name" value="DUF805"/>
</dbReference>
<evidence type="ECO:0000313" key="3">
    <source>
        <dbReference type="Proteomes" id="UP001176883"/>
    </source>
</evidence>
<keyword evidence="1" id="KW-1133">Transmembrane helix</keyword>
<reference evidence="2" key="1">
    <citation type="submission" date="2023-07" db="EMBL/GenBank/DDBJ databases">
        <title>Two novel species in the genus Flavivirga.</title>
        <authorList>
            <person name="Kwon K."/>
        </authorList>
    </citation>
    <scope>NUCLEOTIDE SEQUENCE</scope>
    <source>
        <strain evidence="2">KCTC 52353</strain>
    </source>
</reference>
<feature type="transmembrane region" description="Helical" evidence="1">
    <location>
        <begin position="54"/>
        <end position="74"/>
    </location>
</feature>
<dbReference type="PANTHER" id="PTHR34980">
    <property type="entry name" value="INNER MEMBRANE PROTEIN-RELATED-RELATED"/>
    <property type="match status" value="1"/>
</dbReference>
<accession>A0ABT8W7C7</accession>
<comment type="caution">
    <text evidence="2">The sequence shown here is derived from an EMBL/GenBank/DDBJ whole genome shotgun (WGS) entry which is preliminary data.</text>
</comment>
<gene>
    <name evidence="2" type="ORF">Q4Q35_04320</name>
</gene>
<keyword evidence="3" id="KW-1185">Reference proteome</keyword>
<organism evidence="2 3">
    <name type="scientific">Flavivirga aquimarina</name>
    <dbReference type="NCBI Taxonomy" id="2027862"/>
    <lineage>
        <taxon>Bacteria</taxon>
        <taxon>Pseudomonadati</taxon>
        <taxon>Bacteroidota</taxon>
        <taxon>Flavobacteriia</taxon>
        <taxon>Flavobacteriales</taxon>
        <taxon>Flavobacteriaceae</taxon>
        <taxon>Flavivirga</taxon>
    </lineage>
</organism>
<keyword evidence="1" id="KW-0812">Transmembrane</keyword>
<evidence type="ECO:0000313" key="2">
    <source>
        <dbReference type="EMBL" id="MDO5969025.1"/>
    </source>
</evidence>
<dbReference type="Pfam" id="PF05656">
    <property type="entry name" value="DUF805"/>
    <property type="match status" value="1"/>
</dbReference>
<protein>
    <submittedName>
        <fullName evidence="2">DUF805 domain-containing protein</fullName>
    </submittedName>
</protein>
<dbReference type="RefSeq" id="WP_303276712.1">
    <property type="nucleotide sequence ID" value="NZ_JAUOEK010000060.1"/>
</dbReference>
<dbReference type="PANTHER" id="PTHR34980:SF2">
    <property type="entry name" value="INNER MEMBRANE PROTEIN YHAH-RELATED"/>
    <property type="match status" value="1"/>
</dbReference>
<name>A0ABT8W7C7_9FLAO</name>